<evidence type="ECO:0000256" key="6">
    <source>
        <dbReference type="SAM" id="SignalP"/>
    </source>
</evidence>
<dbReference type="PROSITE" id="PS50983">
    <property type="entry name" value="FE_B12_PBP"/>
    <property type="match status" value="1"/>
</dbReference>
<reference evidence="8 9" key="1">
    <citation type="submission" date="2019-01" db="EMBL/GenBank/DDBJ databases">
        <title>Complete genome sequence of Cohnella hallensis HS21 isolated from Korean fir (Abies koreana) rhizospheric soil.</title>
        <authorList>
            <person name="Jiang L."/>
            <person name="Kang S.W."/>
            <person name="Kim S."/>
            <person name="Jung J."/>
            <person name="Kim C.Y."/>
            <person name="Kim D.H."/>
            <person name="Kim S.W."/>
            <person name="Lee J."/>
        </authorList>
    </citation>
    <scope>NUCLEOTIDE SEQUENCE [LARGE SCALE GENOMIC DNA]</scope>
    <source>
        <strain evidence="8 9">HS21</strain>
    </source>
</reference>
<feature type="region of interest" description="Disordered" evidence="5">
    <location>
        <begin position="28"/>
        <end position="57"/>
    </location>
</feature>
<name>A0A3T1D5R7_9BACL</name>
<dbReference type="AlphaFoldDB" id="A0A3T1D5R7"/>
<dbReference type="Pfam" id="PF01497">
    <property type="entry name" value="Peripla_BP_2"/>
    <property type="match status" value="1"/>
</dbReference>
<dbReference type="InterPro" id="IPR051313">
    <property type="entry name" value="Bact_iron-sidero_bind"/>
</dbReference>
<organism evidence="8 9">
    <name type="scientific">Cohnella abietis</name>
    <dbReference type="NCBI Taxonomy" id="2507935"/>
    <lineage>
        <taxon>Bacteria</taxon>
        <taxon>Bacillati</taxon>
        <taxon>Bacillota</taxon>
        <taxon>Bacilli</taxon>
        <taxon>Bacillales</taxon>
        <taxon>Paenibacillaceae</taxon>
        <taxon>Cohnella</taxon>
    </lineage>
</organism>
<evidence type="ECO:0000313" key="8">
    <source>
        <dbReference type="EMBL" id="BBI33441.1"/>
    </source>
</evidence>
<dbReference type="RefSeq" id="WP_130609171.1">
    <property type="nucleotide sequence ID" value="NZ_AP019400.1"/>
</dbReference>
<feature type="domain" description="Fe/B12 periplasmic-binding" evidence="7">
    <location>
        <begin position="80"/>
        <end position="342"/>
    </location>
</feature>
<gene>
    <name evidence="8" type="ORF">KCTCHS21_28400</name>
</gene>
<protein>
    <submittedName>
        <fullName evidence="8">ABC transporter substrate-binding protein</fullName>
    </submittedName>
</protein>
<dbReference type="SUPFAM" id="SSF53807">
    <property type="entry name" value="Helical backbone' metal receptor"/>
    <property type="match status" value="1"/>
</dbReference>
<accession>A0A3T1D5R7</accession>
<dbReference type="KEGG" id="cohn:KCTCHS21_28400"/>
<dbReference type="EMBL" id="AP019400">
    <property type="protein sequence ID" value="BBI33441.1"/>
    <property type="molecule type" value="Genomic_DNA"/>
</dbReference>
<keyword evidence="3" id="KW-0813">Transport</keyword>
<dbReference type="PANTHER" id="PTHR30532">
    <property type="entry name" value="IRON III DICITRATE-BINDING PERIPLASMIC PROTEIN"/>
    <property type="match status" value="1"/>
</dbReference>
<dbReference type="GO" id="GO:1901678">
    <property type="term" value="P:iron coordination entity transport"/>
    <property type="evidence" value="ECO:0007669"/>
    <property type="project" value="UniProtKB-ARBA"/>
</dbReference>
<sequence length="342" mass="37608">MAIQGKNIRKGIAVLCIAMALSACSSNNGSNEAKPTNTAPATAPAETATASQGSEQGNVSATKFVTDAYDKQVEIPVSPKRIVYTDNTVGDILLFGVKPIGLIQDGLEYAVYRDEVKDVADVGWPPNIEKLIELEPDLIITSMTDAQQLDVMGKIAPVIQTNEWDPMPVRVKRIGDWLGFENKADEFLAKHEADINKMWDSLLQNGTIKSGETASVFQYMLTQKRLSVYTTSYLPTFVYHDKGFKPTAGIQKLIDDPENYGYSNISTELLPNIAGDRIFIVYFDGPELDAVKQMIKEPIWKYLPAVKAGKVYFVNGGLGITTDPLAREELIKQLPVILGEKS</sequence>
<feature type="chain" id="PRO_5039649368" evidence="6">
    <location>
        <begin position="26"/>
        <end position="342"/>
    </location>
</feature>
<evidence type="ECO:0000259" key="7">
    <source>
        <dbReference type="PROSITE" id="PS50983"/>
    </source>
</evidence>
<evidence type="ECO:0000256" key="3">
    <source>
        <dbReference type="ARBA" id="ARBA00022448"/>
    </source>
</evidence>
<dbReference type="Gene3D" id="3.40.50.1980">
    <property type="entry name" value="Nitrogenase molybdenum iron protein domain"/>
    <property type="match status" value="2"/>
</dbReference>
<evidence type="ECO:0000256" key="5">
    <source>
        <dbReference type="SAM" id="MobiDB-lite"/>
    </source>
</evidence>
<evidence type="ECO:0000256" key="1">
    <source>
        <dbReference type="ARBA" id="ARBA00004196"/>
    </source>
</evidence>
<evidence type="ECO:0000256" key="2">
    <source>
        <dbReference type="ARBA" id="ARBA00008814"/>
    </source>
</evidence>
<evidence type="ECO:0000313" key="9">
    <source>
        <dbReference type="Proteomes" id="UP000289856"/>
    </source>
</evidence>
<dbReference type="PANTHER" id="PTHR30532:SF1">
    <property type="entry name" value="IRON(3+)-HYDROXAMATE-BINDING PROTEIN FHUD"/>
    <property type="match status" value="1"/>
</dbReference>
<dbReference type="GO" id="GO:0030288">
    <property type="term" value="C:outer membrane-bounded periplasmic space"/>
    <property type="evidence" value="ECO:0007669"/>
    <property type="project" value="TreeGrafter"/>
</dbReference>
<comment type="subcellular location">
    <subcellularLocation>
        <location evidence="1">Cell envelope</location>
    </subcellularLocation>
</comment>
<keyword evidence="4 6" id="KW-0732">Signal</keyword>
<dbReference type="PROSITE" id="PS51257">
    <property type="entry name" value="PROKAR_LIPOPROTEIN"/>
    <property type="match status" value="1"/>
</dbReference>
<dbReference type="InterPro" id="IPR002491">
    <property type="entry name" value="ABC_transptr_periplasmic_BD"/>
</dbReference>
<feature type="signal peptide" evidence="6">
    <location>
        <begin position="1"/>
        <end position="25"/>
    </location>
</feature>
<keyword evidence="9" id="KW-1185">Reference proteome</keyword>
<comment type="similarity">
    <text evidence="2">Belongs to the bacterial solute-binding protein 8 family.</text>
</comment>
<feature type="compositionally biased region" description="Low complexity" evidence="5">
    <location>
        <begin position="31"/>
        <end position="50"/>
    </location>
</feature>
<dbReference type="Proteomes" id="UP000289856">
    <property type="component" value="Chromosome"/>
</dbReference>
<evidence type="ECO:0000256" key="4">
    <source>
        <dbReference type="ARBA" id="ARBA00022729"/>
    </source>
</evidence>
<dbReference type="OrthoDB" id="2241086at2"/>
<proteinExistence type="inferred from homology"/>